<dbReference type="AlphaFoldDB" id="A0A2K3JR52"/>
<proteinExistence type="predicted"/>
<protein>
    <submittedName>
        <fullName evidence="1">Uncharacterized protein</fullName>
    </submittedName>
</protein>
<accession>A0A2K3JR52</accession>
<evidence type="ECO:0000313" key="1">
    <source>
        <dbReference type="EMBL" id="PNX56505.1"/>
    </source>
</evidence>
<reference evidence="1 2" key="2">
    <citation type="journal article" date="2017" name="Front. Plant Sci.">
        <title>Gene Classification and Mining of Molecular Markers Useful in Red Clover (Trifolium pratense) Breeding.</title>
        <authorList>
            <person name="Istvanek J."/>
            <person name="Dluhosova J."/>
            <person name="Dluhos P."/>
            <person name="Patkova L."/>
            <person name="Nedelnik J."/>
            <person name="Repkova J."/>
        </authorList>
    </citation>
    <scope>NUCLEOTIDE SEQUENCE [LARGE SCALE GENOMIC DNA]</scope>
    <source>
        <strain evidence="2">cv. Tatra</strain>
        <tissue evidence="1">Young leaves</tissue>
    </source>
</reference>
<dbReference type="EMBL" id="ASHM01119803">
    <property type="protein sequence ID" value="PNX56505.1"/>
    <property type="molecule type" value="Genomic_DNA"/>
</dbReference>
<dbReference type="Proteomes" id="UP000236291">
    <property type="component" value="Unassembled WGS sequence"/>
</dbReference>
<comment type="caution">
    <text evidence="1">The sequence shown here is derived from an EMBL/GenBank/DDBJ whole genome shotgun (WGS) entry which is preliminary data.</text>
</comment>
<gene>
    <name evidence="1" type="ORF">L195_g058238</name>
</gene>
<sequence length="68" mass="7904">DVFLLGTEVAAHSDWFTNQGVTKRIDNESLTFVWFDPLINGVPLRIRYQTLFEASHQRLDNLVIWVAE</sequence>
<feature type="non-terminal residue" evidence="1">
    <location>
        <position position="1"/>
    </location>
</feature>
<evidence type="ECO:0000313" key="2">
    <source>
        <dbReference type="Proteomes" id="UP000236291"/>
    </source>
</evidence>
<name>A0A2K3JR52_TRIPR</name>
<reference evidence="1 2" key="1">
    <citation type="journal article" date="2014" name="Am. J. Bot.">
        <title>Genome assembly and annotation for red clover (Trifolium pratense; Fabaceae).</title>
        <authorList>
            <person name="Istvanek J."/>
            <person name="Jaros M."/>
            <person name="Krenek A."/>
            <person name="Repkova J."/>
        </authorList>
    </citation>
    <scope>NUCLEOTIDE SEQUENCE [LARGE SCALE GENOMIC DNA]</scope>
    <source>
        <strain evidence="2">cv. Tatra</strain>
        <tissue evidence="1">Young leaves</tissue>
    </source>
</reference>
<organism evidence="1 2">
    <name type="scientific">Trifolium pratense</name>
    <name type="common">Red clover</name>
    <dbReference type="NCBI Taxonomy" id="57577"/>
    <lineage>
        <taxon>Eukaryota</taxon>
        <taxon>Viridiplantae</taxon>
        <taxon>Streptophyta</taxon>
        <taxon>Embryophyta</taxon>
        <taxon>Tracheophyta</taxon>
        <taxon>Spermatophyta</taxon>
        <taxon>Magnoliopsida</taxon>
        <taxon>eudicotyledons</taxon>
        <taxon>Gunneridae</taxon>
        <taxon>Pentapetalae</taxon>
        <taxon>rosids</taxon>
        <taxon>fabids</taxon>
        <taxon>Fabales</taxon>
        <taxon>Fabaceae</taxon>
        <taxon>Papilionoideae</taxon>
        <taxon>50 kb inversion clade</taxon>
        <taxon>NPAAA clade</taxon>
        <taxon>Hologalegina</taxon>
        <taxon>IRL clade</taxon>
        <taxon>Trifolieae</taxon>
        <taxon>Trifolium</taxon>
    </lineage>
</organism>